<evidence type="ECO:0000313" key="1">
    <source>
        <dbReference type="EMBL" id="BBB29342.1"/>
    </source>
</evidence>
<proteinExistence type="predicted"/>
<dbReference type="EMBL" id="AP014546">
    <property type="protein sequence ID" value="BBB29342.1"/>
    <property type="molecule type" value="Genomic_DNA"/>
</dbReference>
<dbReference type="AlphaFoldDB" id="A0A7R6SW50"/>
<sequence length="82" mass="9311">MRIAKKREAGEILGREGISLRILELAKNITEDGSYKNAIEKAGQISQLVDAASYDEYWDEKAEIGQLREQRNFLKLIDEAKA</sequence>
<keyword evidence="2" id="KW-1185">Reference proteome</keyword>
<dbReference type="RefSeq" id="WP_201349951.1">
    <property type="nucleotide sequence ID" value="NZ_AP014546.1"/>
</dbReference>
<protein>
    <submittedName>
        <fullName evidence="1">Uncharacterized protein</fullName>
    </submittedName>
</protein>
<accession>A0A7R6SW50</accession>
<gene>
    <name evidence="1" type="ORF">NEJAP_1390</name>
</gene>
<name>A0A7R6SW50_9GAMM</name>
<evidence type="ECO:0000313" key="2">
    <source>
        <dbReference type="Proteomes" id="UP000595332"/>
    </source>
</evidence>
<dbReference type="KEGG" id="njp:NEJAP_1390"/>
<organism evidence="1 2">
    <name type="scientific">Neptunomonas japonica JAMM 1380</name>
    <dbReference type="NCBI Taxonomy" id="1441457"/>
    <lineage>
        <taxon>Bacteria</taxon>
        <taxon>Pseudomonadati</taxon>
        <taxon>Pseudomonadota</taxon>
        <taxon>Gammaproteobacteria</taxon>
        <taxon>Oceanospirillales</taxon>
        <taxon>Oceanospirillaceae</taxon>
        <taxon>Neptunomonas</taxon>
    </lineage>
</organism>
<dbReference type="Proteomes" id="UP000595332">
    <property type="component" value="Chromosome"/>
</dbReference>
<reference evidence="1 2" key="1">
    <citation type="journal article" date="2008" name="Int. J. Syst. Evol. Microbiol.">
        <title>Neptunomonas japonica sp. nov., an Osedax japonicus symbiont-like bacterium isolated from sediment adjacent to sperm whale carcasses off Kagoshima, Japan.</title>
        <authorList>
            <person name="Miyazaki M."/>
            <person name="Nogi Y."/>
            <person name="Fujiwara Y."/>
            <person name="Kawato M."/>
            <person name="Kubokawa K."/>
            <person name="Horikoshi K."/>
        </authorList>
    </citation>
    <scope>NUCLEOTIDE SEQUENCE [LARGE SCALE GENOMIC DNA]</scope>
    <source>
        <strain evidence="1 2">JAMM 1380</strain>
    </source>
</reference>